<evidence type="ECO:0000256" key="3">
    <source>
        <dbReference type="ARBA" id="ARBA00022692"/>
    </source>
</evidence>
<sequence length="527" mass="58145">MSSQKWDYQVVVEEISPSVEDSERLLPSPSTSSQSSTSTTNFVKNDDDLDLPSGTIYWRETKLLLKASLPLNLSNLLQFSVNLTTAYVAGGDGRECLAALSLGTTIANITCYALFEGLVGSLDTLGSQAFGSKKYHLLGIQLQRVLVFALLVFIPIAVSWLFSPRIFDSFVEDKVVANLAGRYLQVLTLAIPGNVLFEAGKRFVQVQGYELVPLHITLVTAPAHFGLSYVFVRNLGWGLEGAALATVIFNMLNPLLLVIYILYLIPQCLVCWPGLTRRALQDWGHVIRLSVSGMVQMWSEWLAIDMLAICASYISTPFLAAHTIMLTTMTVVYHIPQPMAISAGQRIGELVGLGRVRRISKVLQTHLAMAALAGLFNFALVLSMKDLIPKIFSADPDVARIAHDALLVVSFGVMLDAMLAMTAGILRGIGRQHIGCWVNILVYYPFAIPLSLFLVWGPAQLVNTGLWVGPISGFIFIVSIEIGYIWRVDWGQVVRECRVRNGDLQDDGDDERESIELAVRFEKAYEL</sequence>
<feature type="compositionally biased region" description="Low complexity" evidence="6">
    <location>
        <begin position="27"/>
        <end position="40"/>
    </location>
</feature>
<evidence type="ECO:0000256" key="2">
    <source>
        <dbReference type="ARBA" id="ARBA00010199"/>
    </source>
</evidence>
<dbReference type="InterPro" id="IPR045069">
    <property type="entry name" value="MATE_euk"/>
</dbReference>
<dbReference type="NCBIfam" id="TIGR00797">
    <property type="entry name" value="matE"/>
    <property type="match status" value="1"/>
</dbReference>
<dbReference type="PANTHER" id="PTHR11206">
    <property type="entry name" value="MULTIDRUG RESISTANCE PROTEIN"/>
    <property type="match status" value="1"/>
</dbReference>
<dbReference type="Proteomes" id="UP001283341">
    <property type="component" value="Unassembled WGS sequence"/>
</dbReference>
<reference evidence="8" key="1">
    <citation type="journal article" date="2023" name="Mol. Phylogenet. Evol.">
        <title>Genome-scale phylogeny and comparative genomics of the fungal order Sordariales.</title>
        <authorList>
            <person name="Hensen N."/>
            <person name="Bonometti L."/>
            <person name="Westerberg I."/>
            <person name="Brannstrom I.O."/>
            <person name="Guillou S."/>
            <person name="Cros-Aarteil S."/>
            <person name="Calhoun S."/>
            <person name="Haridas S."/>
            <person name="Kuo A."/>
            <person name="Mondo S."/>
            <person name="Pangilinan J."/>
            <person name="Riley R."/>
            <person name="LaButti K."/>
            <person name="Andreopoulos B."/>
            <person name="Lipzen A."/>
            <person name="Chen C."/>
            <person name="Yan M."/>
            <person name="Daum C."/>
            <person name="Ng V."/>
            <person name="Clum A."/>
            <person name="Steindorff A."/>
            <person name="Ohm R.A."/>
            <person name="Martin F."/>
            <person name="Silar P."/>
            <person name="Natvig D.O."/>
            <person name="Lalanne C."/>
            <person name="Gautier V."/>
            <person name="Ament-Velasquez S.L."/>
            <person name="Kruys A."/>
            <person name="Hutchinson M.I."/>
            <person name="Powell A.J."/>
            <person name="Barry K."/>
            <person name="Miller A.N."/>
            <person name="Grigoriev I.V."/>
            <person name="Debuchy R."/>
            <person name="Gladieux P."/>
            <person name="Hiltunen Thoren M."/>
            <person name="Johannesson H."/>
        </authorList>
    </citation>
    <scope>NUCLEOTIDE SEQUENCE</scope>
    <source>
        <strain evidence="8">CBS 118394</strain>
    </source>
</reference>
<protein>
    <submittedName>
        <fullName evidence="8">Mate-domain-containing protein</fullName>
    </submittedName>
</protein>
<evidence type="ECO:0000256" key="7">
    <source>
        <dbReference type="SAM" id="Phobius"/>
    </source>
</evidence>
<comment type="caution">
    <text evidence="8">The sequence shown here is derived from an EMBL/GenBank/DDBJ whole genome shotgun (WGS) entry which is preliminary data.</text>
</comment>
<dbReference type="InterPro" id="IPR002528">
    <property type="entry name" value="MATE_fam"/>
</dbReference>
<name>A0AAE0M8D1_9PEZI</name>
<evidence type="ECO:0000313" key="8">
    <source>
        <dbReference type="EMBL" id="KAK3321709.1"/>
    </source>
</evidence>
<gene>
    <name evidence="8" type="ORF">B0H66DRAFT_513889</name>
</gene>
<dbReference type="GO" id="GO:0015297">
    <property type="term" value="F:antiporter activity"/>
    <property type="evidence" value="ECO:0007669"/>
    <property type="project" value="InterPro"/>
</dbReference>
<comment type="similarity">
    <text evidence="2">Belongs to the multi antimicrobial extrusion (MATE) (TC 2.A.66.1) family.</text>
</comment>
<keyword evidence="5 7" id="KW-0472">Membrane</keyword>
<feature type="transmembrane region" description="Helical" evidence="7">
    <location>
        <begin position="182"/>
        <end position="199"/>
    </location>
</feature>
<dbReference type="GO" id="GO:0042910">
    <property type="term" value="F:xenobiotic transmembrane transporter activity"/>
    <property type="evidence" value="ECO:0007669"/>
    <property type="project" value="InterPro"/>
</dbReference>
<evidence type="ECO:0000256" key="1">
    <source>
        <dbReference type="ARBA" id="ARBA00004141"/>
    </source>
</evidence>
<evidence type="ECO:0000313" key="9">
    <source>
        <dbReference type="Proteomes" id="UP001283341"/>
    </source>
</evidence>
<feature type="transmembrane region" description="Helical" evidence="7">
    <location>
        <begin position="367"/>
        <end position="385"/>
    </location>
</feature>
<feature type="transmembrane region" description="Helical" evidence="7">
    <location>
        <begin position="142"/>
        <end position="162"/>
    </location>
</feature>
<evidence type="ECO:0000256" key="5">
    <source>
        <dbReference type="ARBA" id="ARBA00023136"/>
    </source>
</evidence>
<dbReference type="CDD" id="cd13132">
    <property type="entry name" value="MATE_eukaryotic"/>
    <property type="match status" value="1"/>
</dbReference>
<feature type="transmembrane region" description="Helical" evidence="7">
    <location>
        <begin position="438"/>
        <end position="459"/>
    </location>
</feature>
<reference evidence="8" key="2">
    <citation type="submission" date="2023-06" db="EMBL/GenBank/DDBJ databases">
        <authorList>
            <consortium name="Lawrence Berkeley National Laboratory"/>
            <person name="Haridas S."/>
            <person name="Hensen N."/>
            <person name="Bonometti L."/>
            <person name="Westerberg I."/>
            <person name="Brannstrom I.O."/>
            <person name="Guillou S."/>
            <person name="Cros-Aarteil S."/>
            <person name="Calhoun S."/>
            <person name="Kuo A."/>
            <person name="Mondo S."/>
            <person name="Pangilinan J."/>
            <person name="Riley R."/>
            <person name="Labutti K."/>
            <person name="Andreopoulos B."/>
            <person name="Lipzen A."/>
            <person name="Chen C."/>
            <person name="Yanf M."/>
            <person name="Daum C."/>
            <person name="Ng V."/>
            <person name="Clum A."/>
            <person name="Steindorff A."/>
            <person name="Ohm R."/>
            <person name="Martin F."/>
            <person name="Silar P."/>
            <person name="Natvig D."/>
            <person name="Lalanne C."/>
            <person name="Gautier V."/>
            <person name="Ament-Velasquez S.L."/>
            <person name="Kruys A."/>
            <person name="Hutchinson M.I."/>
            <person name="Powell A.J."/>
            <person name="Barry K."/>
            <person name="Miller A.N."/>
            <person name="Grigoriev I.V."/>
            <person name="Debuchy R."/>
            <person name="Gladieux P."/>
            <person name="Thoren M.H."/>
            <person name="Johannesson H."/>
        </authorList>
    </citation>
    <scope>NUCLEOTIDE SEQUENCE</scope>
    <source>
        <strain evidence="8">CBS 118394</strain>
    </source>
</reference>
<dbReference type="EMBL" id="JAUEDM010000003">
    <property type="protein sequence ID" value="KAK3321709.1"/>
    <property type="molecule type" value="Genomic_DNA"/>
</dbReference>
<evidence type="ECO:0000256" key="4">
    <source>
        <dbReference type="ARBA" id="ARBA00022989"/>
    </source>
</evidence>
<evidence type="ECO:0000256" key="6">
    <source>
        <dbReference type="SAM" id="MobiDB-lite"/>
    </source>
</evidence>
<organism evidence="8 9">
    <name type="scientific">Apodospora peruviana</name>
    <dbReference type="NCBI Taxonomy" id="516989"/>
    <lineage>
        <taxon>Eukaryota</taxon>
        <taxon>Fungi</taxon>
        <taxon>Dikarya</taxon>
        <taxon>Ascomycota</taxon>
        <taxon>Pezizomycotina</taxon>
        <taxon>Sordariomycetes</taxon>
        <taxon>Sordariomycetidae</taxon>
        <taxon>Sordariales</taxon>
        <taxon>Lasiosphaeriaceae</taxon>
        <taxon>Apodospora</taxon>
    </lineage>
</organism>
<feature type="transmembrane region" description="Helical" evidence="7">
    <location>
        <begin position="405"/>
        <end position="426"/>
    </location>
</feature>
<comment type="subcellular location">
    <subcellularLocation>
        <location evidence="1">Membrane</location>
        <topology evidence="1">Multi-pass membrane protein</topology>
    </subcellularLocation>
</comment>
<keyword evidence="9" id="KW-1185">Reference proteome</keyword>
<dbReference type="GO" id="GO:1990961">
    <property type="term" value="P:xenobiotic detoxification by transmembrane export across the plasma membrane"/>
    <property type="evidence" value="ECO:0007669"/>
    <property type="project" value="InterPro"/>
</dbReference>
<feature type="transmembrane region" description="Helical" evidence="7">
    <location>
        <begin position="465"/>
        <end position="486"/>
    </location>
</feature>
<proteinExistence type="inferred from homology"/>
<feature type="transmembrane region" description="Helical" evidence="7">
    <location>
        <begin position="211"/>
        <end position="231"/>
    </location>
</feature>
<dbReference type="Pfam" id="PF01554">
    <property type="entry name" value="MatE"/>
    <property type="match status" value="2"/>
</dbReference>
<feature type="region of interest" description="Disordered" evidence="6">
    <location>
        <begin position="17"/>
        <end position="44"/>
    </location>
</feature>
<dbReference type="GO" id="GO:0016020">
    <property type="term" value="C:membrane"/>
    <property type="evidence" value="ECO:0007669"/>
    <property type="project" value="UniProtKB-SubCell"/>
</dbReference>
<keyword evidence="3 7" id="KW-0812">Transmembrane</keyword>
<feature type="transmembrane region" description="Helical" evidence="7">
    <location>
        <begin position="243"/>
        <end position="265"/>
    </location>
</feature>
<keyword evidence="4 7" id="KW-1133">Transmembrane helix</keyword>
<accession>A0AAE0M8D1</accession>
<dbReference type="AlphaFoldDB" id="A0AAE0M8D1"/>